<keyword evidence="5" id="KW-0418">Kinase</keyword>
<dbReference type="InterPro" id="IPR036890">
    <property type="entry name" value="HATPase_C_sf"/>
</dbReference>
<evidence type="ECO:0000256" key="2">
    <source>
        <dbReference type="ARBA" id="ARBA00012438"/>
    </source>
</evidence>
<keyword evidence="6" id="KW-0812">Transmembrane</keyword>
<dbReference type="PROSITE" id="PS50113">
    <property type="entry name" value="PAC"/>
    <property type="match status" value="1"/>
</dbReference>
<dbReference type="SMART" id="SM00086">
    <property type="entry name" value="PAC"/>
    <property type="match status" value="1"/>
</dbReference>
<protein>
    <recommendedName>
        <fullName evidence="2">histidine kinase</fullName>
        <ecNumber evidence="2">2.7.13.3</ecNumber>
    </recommendedName>
</protein>
<name>A0A7K1XUL8_9SPHI</name>
<dbReference type="SUPFAM" id="SSF55785">
    <property type="entry name" value="PYP-like sensor domain (PAS domain)"/>
    <property type="match status" value="1"/>
</dbReference>
<feature type="domain" description="PAC" evidence="8">
    <location>
        <begin position="294"/>
        <end position="346"/>
    </location>
</feature>
<dbReference type="EMBL" id="WVHS01000001">
    <property type="protein sequence ID" value="MXV14497.1"/>
    <property type="molecule type" value="Genomic_DNA"/>
</dbReference>
<feature type="transmembrane region" description="Helical" evidence="6">
    <location>
        <begin position="181"/>
        <end position="201"/>
    </location>
</feature>
<dbReference type="InterPro" id="IPR035965">
    <property type="entry name" value="PAS-like_dom_sf"/>
</dbReference>
<evidence type="ECO:0000256" key="5">
    <source>
        <dbReference type="ARBA" id="ARBA00022777"/>
    </source>
</evidence>
<evidence type="ECO:0000259" key="7">
    <source>
        <dbReference type="PROSITE" id="PS50109"/>
    </source>
</evidence>
<keyword evidence="6" id="KW-1133">Transmembrane helix</keyword>
<dbReference type="GO" id="GO:0000155">
    <property type="term" value="F:phosphorelay sensor kinase activity"/>
    <property type="evidence" value="ECO:0007669"/>
    <property type="project" value="InterPro"/>
</dbReference>
<keyword evidence="6" id="KW-0472">Membrane</keyword>
<dbReference type="SUPFAM" id="SSF47384">
    <property type="entry name" value="Homodimeric domain of signal transducing histidine kinase"/>
    <property type="match status" value="1"/>
</dbReference>
<evidence type="ECO:0000313" key="10">
    <source>
        <dbReference type="Proteomes" id="UP000451233"/>
    </source>
</evidence>
<keyword evidence="3" id="KW-0597">Phosphoprotein</keyword>
<dbReference type="InterPro" id="IPR003594">
    <property type="entry name" value="HATPase_dom"/>
</dbReference>
<dbReference type="CDD" id="cd00082">
    <property type="entry name" value="HisKA"/>
    <property type="match status" value="1"/>
</dbReference>
<dbReference type="Gene3D" id="1.10.287.130">
    <property type="match status" value="1"/>
</dbReference>
<organism evidence="9 10">
    <name type="scientific">Hufsiella ginkgonis</name>
    <dbReference type="NCBI Taxonomy" id="2695274"/>
    <lineage>
        <taxon>Bacteria</taxon>
        <taxon>Pseudomonadati</taxon>
        <taxon>Bacteroidota</taxon>
        <taxon>Sphingobacteriia</taxon>
        <taxon>Sphingobacteriales</taxon>
        <taxon>Sphingobacteriaceae</taxon>
        <taxon>Hufsiella</taxon>
    </lineage>
</organism>
<feature type="domain" description="Histidine kinase" evidence="7">
    <location>
        <begin position="364"/>
        <end position="577"/>
    </location>
</feature>
<dbReference type="InterPro" id="IPR005467">
    <property type="entry name" value="His_kinase_dom"/>
</dbReference>
<dbReference type="SUPFAM" id="SSF55874">
    <property type="entry name" value="ATPase domain of HSP90 chaperone/DNA topoisomerase II/histidine kinase"/>
    <property type="match status" value="1"/>
</dbReference>
<evidence type="ECO:0000313" key="9">
    <source>
        <dbReference type="EMBL" id="MXV14497.1"/>
    </source>
</evidence>
<dbReference type="AlphaFoldDB" id="A0A7K1XUL8"/>
<dbReference type="Proteomes" id="UP000451233">
    <property type="component" value="Unassembled WGS sequence"/>
</dbReference>
<feature type="transmembrane region" description="Helical" evidence="6">
    <location>
        <begin position="7"/>
        <end position="27"/>
    </location>
</feature>
<dbReference type="CDD" id="cd00130">
    <property type="entry name" value="PAS"/>
    <property type="match status" value="1"/>
</dbReference>
<evidence type="ECO:0000256" key="1">
    <source>
        <dbReference type="ARBA" id="ARBA00000085"/>
    </source>
</evidence>
<dbReference type="InterPro" id="IPR000014">
    <property type="entry name" value="PAS"/>
</dbReference>
<evidence type="ECO:0000256" key="3">
    <source>
        <dbReference type="ARBA" id="ARBA00022553"/>
    </source>
</evidence>
<dbReference type="NCBIfam" id="TIGR00229">
    <property type="entry name" value="sensory_box"/>
    <property type="match status" value="1"/>
</dbReference>
<dbReference type="InterPro" id="IPR000700">
    <property type="entry name" value="PAS-assoc_C"/>
</dbReference>
<dbReference type="InterPro" id="IPR036097">
    <property type="entry name" value="HisK_dim/P_sf"/>
</dbReference>
<dbReference type="PANTHER" id="PTHR43304">
    <property type="entry name" value="PHYTOCHROME-LIKE PROTEIN CPH1"/>
    <property type="match status" value="1"/>
</dbReference>
<dbReference type="PANTHER" id="PTHR43304:SF1">
    <property type="entry name" value="PAC DOMAIN-CONTAINING PROTEIN"/>
    <property type="match status" value="1"/>
</dbReference>
<gene>
    <name evidence="9" type="ORF">GS398_04240</name>
</gene>
<dbReference type="SMART" id="SM00388">
    <property type="entry name" value="HisKA"/>
    <property type="match status" value="1"/>
</dbReference>
<dbReference type="InterPro" id="IPR001610">
    <property type="entry name" value="PAC"/>
</dbReference>
<dbReference type="InterPro" id="IPR007891">
    <property type="entry name" value="CHASE3"/>
</dbReference>
<sequence>MKKPNKRLLYAIELSAVALGIFLFGTYESIRRAETMEQWVAHTHNVLLHTGRITLLSVENEINARNFMLTGYEKYTEQFDRTRAAAQWELRVIGALTSDNYHNRLLFDSVSLYVTKRADFSARIISMRRAYGLDGSVKLVQSGEGEGYAEKALTFIRRLEKNENLLLAERRAGSDRASATMNTSITISMLFVILLVGMLLYRARKNSVRRGALIEELERSEANLHTIFDHTDMSYVLIDAEVKVVSFNKPAMAYSKEQNHKTLEVGQSVIDYFPPSKRQGIRETLKKVSEGATIRYEYSLLQADGSLKWFEVKWVNVTGINKQHRGFILANKDITEKKVASLEREKIITDLIARNKTMEEFTYIVSHNLRAPVANIIGLGEILEILDADSPDREAVTGYILSSVNDLDQVVKDLNQVLQVREEVNEKKEAVFFSDIVNEIRSSIPLISSKNTIIECDFSEADHMHTLRNYLYSIFYNLIINSVKYSRKDVTPMIRLKTARKDHLLEISFEDNGKGIDLEKNQSTLFGLYRRFDYSVEGKGIGLFMVKTQVELLGGNIQVKSEVDKGTEFRIVLPVGELEKQLVTTGAR</sequence>
<dbReference type="Pfam" id="PF02518">
    <property type="entry name" value="HATPase_c"/>
    <property type="match status" value="1"/>
</dbReference>
<dbReference type="InterPro" id="IPR004358">
    <property type="entry name" value="Sig_transdc_His_kin-like_C"/>
</dbReference>
<comment type="caution">
    <text evidence="9">The sequence shown here is derived from an EMBL/GenBank/DDBJ whole genome shotgun (WGS) entry which is preliminary data.</text>
</comment>
<dbReference type="Gene3D" id="3.30.450.20">
    <property type="entry name" value="PAS domain"/>
    <property type="match status" value="1"/>
</dbReference>
<evidence type="ECO:0000256" key="4">
    <source>
        <dbReference type="ARBA" id="ARBA00022679"/>
    </source>
</evidence>
<dbReference type="InterPro" id="IPR003661">
    <property type="entry name" value="HisK_dim/P_dom"/>
</dbReference>
<comment type="catalytic activity">
    <reaction evidence="1">
        <text>ATP + protein L-histidine = ADP + protein N-phospho-L-histidine.</text>
        <dbReference type="EC" id="2.7.13.3"/>
    </reaction>
</comment>
<dbReference type="InterPro" id="IPR052162">
    <property type="entry name" value="Sensor_kinase/Photoreceptor"/>
</dbReference>
<dbReference type="RefSeq" id="WP_160905468.1">
    <property type="nucleotide sequence ID" value="NZ_WVHS01000001.1"/>
</dbReference>
<keyword evidence="10" id="KW-1185">Reference proteome</keyword>
<dbReference type="PRINTS" id="PR00344">
    <property type="entry name" value="BCTRLSENSOR"/>
</dbReference>
<dbReference type="Pfam" id="PF05227">
    <property type="entry name" value="CHASE3"/>
    <property type="match status" value="1"/>
</dbReference>
<keyword evidence="4" id="KW-0808">Transferase</keyword>
<dbReference type="Gene3D" id="3.30.565.10">
    <property type="entry name" value="Histidine kinase-like ATPase, C-terminal domain"/>
    <property type="match status" value="1"/>
</dbReference>
<dbReference type="PROSITE" id="PS50109">
    <property type="entry name" value="HIS_KIN"/>
    <property type="match status" value="1"/>
</dbReference>
<accession>A0A7K1XUL8</accession>
<evidence type="ECO:0000256" key="6">
    <source>
        <dbReference type="SAM" id="Phobius"/>
    </source>
</evidence>
<dbReference type="EC" id="2.7.13.3" evidence="2"/>
<dbReference type="SMART" id="SM00387">
    <property type="entry name" value="HATPase_c"/>
    <property type="match status" value="1"/>
</dbReference>
<evidence type="ECO:0000259" key="8">
    <source>
        <dbReference type="PROSITE" id="PS50113"/>
    </source>
</evidence>
<proteinExistence type="predicted"/>
<reference evidence="9 10" key="1">
    <citation type="submission" date="2019-11" db="EMBL/GenBank/DDBJ databases">
        <title>Pedobacter sp. HMF7056 Genome sequencing and assembly.</title>
        <authorList>
            <person name="Kang H."/>
            <person name="Kim H."/>
            <person name="Joh K."/>
        </authorList>
    </citation>
    <scope>NUCLEOTIDE SEQUENCE [LARGE SCALE GENOMIC DNA]</scope>
    <source>
        <strain evidence="9 10">HMF7056</strain>
    </source>
</reference>